<organism evidence="1">
    <name type="scientific">marine metagenome</name>
    <dbReference type="NCBI Taxonomy" id="408172"/>
    <lineage>
        <taxon>unclassified sequences</taxon>
        <taxon>metagenomes</taxon>
        <taxon>ecological metagenomes</taxon>
    </lineage>
</organism>
<name>A0A382A5N5_9ZZZZ</name>
<sequence length="60" mass="6727">MTTGAFVEELTGVGWHLKVFGEPPLGACEYGFRCRLHELFAPLGIGSAISQRLFDTRRWT</sequence>
<dbReference type="EMBL" id="UINC01023919">
    <property type="protein sequence ID" value="SVA96551.1"/>
    <property type="molecule type" value="Genomic_DNA"/>
</dbReference>
<gene>
    <name evidence="1" type="ORF">METZ01_LOCUS149405</name>
</gene>
<protein>
    <submittedName>
        <fullName evidence="1">Uncharacterized protein</fullName>
    </submittedName>
</protein>
<dbReference type="AlphaFoldDB" id="A0A382A5N5"/>
<evidence type="ECO:0000313" key="1">
    <source>
        <dbReference type="EMBL" id="SVA96551.1"/>
    </source>
</evidence>
<reference evidence="1" key="1">
    <citation type="submission" date="2018-05" db="EMBL/GenBank/DDBJ databases">
        <authorList>
            <person name="Lanie J.A."/>
            <person name="Ng W.-L."/>
            <person name="Kazmierczak K.M."/>
            <person name="Andrzejewski T.M."/>
            <person name="Davidsen T.M."/>
            <person name="Wayne K.J."/>
            <person name="Tettelin H."/>
            <person name="Glass J.I."/>
            <person name="Rusch D."/>
            <person name="Podicherti R."/>
            <person name="Tsui H.-C.T."/>
            <person name="Winkler M.E."/>
        </authorList>
    </citation>
    <scope>NUCLEOTIDE SEQUENCE</scope>
</reference>
<accession>A0A382A5N5</accession>
<proteinExistence type="predicted"/>